<reference evidence="3" key="1">
    <citation type="journal article" date="2014" name="Front. Microbiol.">
        <title>High frequency of phylogenetically diverse reductive dehalogenase-homologous genes in deep subseafloor sedimentary metagenomes.</title>
        <authorList>
            <person name="Kawai M."/>
            <person name="Futagami T."/>
            <person name="Toyoda A."/>
            <person name="Takaki Y."/>
            <person name="Nishi S."/>
            <person name="Hori S."/>
            <person name="Arai W."/>
            <person name="Tsubouchi T."/>
            <person name="Morono Y."/>
            <person name="Uchiyama I."/>
            <person name="Ito T."/>
            <person name="Fujiyama A."/>
            <person name="Inagaki F."/>
            <person name="Takami H."/>
        </authorList>
    </citation>
    <scope>NUCLEOTIDE SEQUENCE</scope>
    <source>
        <strain evidence="3">Expedition CK06-06</strain>
    </source>
</reference>
<name>X0UA29_9ZZZZ</name>
<dbReference type="InterPro" id="IPR046834">
    <property type="entry name" value="ABC_ATPase_C"/>
</dbReference>
<feature type="non-terminal residue" evidence="3">
    <location>
        <position position="272"/>
    </location>
</feature>
<dbReference type="AlphaFoldDB" id="X0UA29"/>
<feature type="domain" description="ATPase of the ABC class C-terminal" evidence="1">
    <location>
        <begin position="1"/>
        <end position="157"/>
    </location>
</feature>
<feature type="domain" description="MRB1590-like C-terminal" evidence="2">
    <location>
        <begin position="187"/>
        <end position="272"/>
    </location>
</feature>
<dbReference type="EMBL" id="BARS01021334">
    <property type="protein sequence ID" value="GAG02395.1"/>
    <property type="molecule type" value="Genomic_DNA"/>
</dbReference>
<evidence type="ECO:0000259" key="2">
    <source>
        <dbReference type="Pfam" id="PF21117"/>
    </source>
</evidence>
<feature type="non-terminal residue" evidence="3">
    <location>
        <position position="1"/>
    </location>
</feature>
<accession>X0UA29</accession>
<dbReference type="Pfam" id="PF09818">
    <property type="entry name" value="ABC_ATPase"/>
    <property type="match status" value="1"/>
</dbReference>
<dbReference type="PANTHER" id="PTHR38149:SF1">
    <property type="entry name" value="ATPASE"/>
    <property type="match status" value="1"/>
</dbReference>
<evidence type="ECO:0008006" key="4">
    <source>
        <dbReference type="Google" id="ProtNLM"/>
    </source>
</evidence>
<dbReference type="Pfam" id="PF21117">
    <property type="entry name" value="MRB1590_C"/>
    <property type="match status" value="1"/>
</dbReference>
<proteinExistence type="predicted"/>
<gene>
    <name evidence="3" type="ORF">S01H1_34277</name>
</gene>
<dbReference type="InterPro" id="IPR019195">
    <property type="entry name" value="ABC_ATPase_put"/>
</dbReference>
<evidence type="ECO:0000313" key="3">
    <source>
        <dbReference type="EMBL" id="GAG02395.1"/>
    </source>
</evidence>
<dbReference type="PANTHER" id="PTHR38149">
    <property type="entry name" value="ATPASE"/>
    <property type="match status" value="1"/>
</dbReference>
<organism evidence="3">
    <name type="scientific">marine sediment metagenome</name>
    <dbReference type="NCBI Taxonomy" id="412755"/>
    <lineage>
        <taxon>unclassified sequences</taxon>
        <taxon>metagenomes</taxon>
        <taxon>ecological metagenomes</taxon>
    </lineage>
</organism>
<comment type="caution">
    <text evidence="3">The sequence shown here is derived from an EMBL/GenBank/DDBJ whole genome shotgun (WGS) entry which is preliminary data.</text>
</comment>
<dbReference type="InterPro" id="IPR049069">
    <property type="entry name" value="MRB1590-like_C"/>
</dbReference>
<sequence length="272" mass="29829">VVTVPDAVGIRVEEGRRIENVDISPFIANISKNIDAKHFSSRSAPPAASMAANIMEALEAGTSLLLFDDETAVTSLMGRDARLQALISKEFEPITPLVDILPLLRDEHGISSIIVGASGDYFDIADTVIAMKDFKPVVVTDEAKKIAKDNPSGRIIESTGHFPLPAGRCPLNWSLEPEKKKGSNRFRPHGRRYVQYGDEYIDVSKVTQLLNQSQSRAIARGIAMVYKFMDSSQSLMDAVSKVMERVENVGIDVLSNRLMGDLASFRAHELTA</sequence>
<evidence type="ECO:0000259" key="1">
    <source>
        <dbReference type="Pfam" id="PF09818"/>
    </source>
</evidence>
<protein>
    <recommendedName>
        <fullName evidence="4">ATPase</fullName>
    </recommendedName>
</protein>